<organism evidence="1 2">
    <name type="scientific">Nezara viridula</name>
    <name type="common">Southern green stink bug</name>
    <name type="synonym">Cimex viridulus</name>
    <dbReference type="NCBI Taxonomy" id="85310"/>
    <lineage>
        <taxon>Eukaryota</taxon>
        <taxon>Metazoa</taxon>
        <taxon>Ecdysozoa</taxon>
        <taxon>Arthropoda</taxon>
        <taxon>Hexapoda</taxon>
        <taxon>Insecta</taxon>
        <taxon>Pterygota</taxon>
        <taxon>Neoptera</taxon>
        <taxon>Paraneoptera</taxon>
        <taxon>Hemiptera</taxon>
        <taxon>Heteroptera</taxon>
        <taxon>Panheteroptera</taxon>
        <taxon>Pentatomomorpha</taxon>
        <taxon>Pentatomoidea</taxon>
        <taxon>Pentatomidae</taxon>
        <taxon>Pentatominae</taxon>
        <taxon>Nezara</taxon>
    </lineage>
</organism>
<sequence length="196" mass="21861">MQGAKEVKPQHPCQGQPVAGPLGLFSFDPAVTKDFVRSFLSTLPPISFPPRTKGPGILSRSPVIIGRNARSSKNLDKKEWKGMLGGFQKYECMLRWWTGRQLSWKSDCRFFTQRGSLAIGSGEVSPGWMEITFYSEENLGLAMVEVRKGSKLDPGLTQQRFVKLKLPTNLGSNFNCGLPTPLIVEICNSRQEKKEV</sequence>
<gene>
    <name evidence="1" type="ORF">NEZAVI_LOCUS12422</name>
</gene>
<proteinExistence type="predicted"/>
<protein>
    <submittedName>
        <fullName evidence="1">Uncharacterized protein</fullName>
    </submittedName>
</protein>
<evidence type="ECO:0000313" key="1">
    <source>
        <dbReference type="EMBL" id="CAH1403908.1"/>
    </source>
</evidence>
<name>A0A9P0HKX6_NEZVI</name>
<dbReference type="AlphaFoldDB" id="A0A9P0HKX6"/>
<accession>A0A9P0HKX6</accession>
<keyword evidence="2" id="KW-1185">Reference proteome</keyword>
<evidence type="ECO:0000313" key="2">
    <source>
        <dbReference type="Proteomes" id="UP001152798"/>
    </source>
</evidence>
<reference evidence="1" key="1">
    <citation type="submission" date="2022-01" db="EMBL/GenBank/DDBJ databases">
        <authorList>
            <person name="King R."/>
        </authorList>
    </citation>
    <scope>NUCLEOTIDE SEQUENCE</scope>
</reference>
<dbReference type="Proteomes" id="UP001152798">
    <property type="component" value="Chromosome 5"/>
</dbReference>
<dbReference type="EMBL" id="OV725081">
    <property type="protein sequence ID" value="CAH1403908.1"/>
    <property type="molecule type" value="Genomic_DNA"/>
</dbReference>